<dbReference type="Proteomes" id="UP000256485">
    <property type="component" value="Unassembled WGS sequence"/>
</dbReference>
<dbReference type="Pfam" id="PF13559">
    <property type="entry name" value="DUF4129"/>
    <property type="match status" value="1"/>
</dbReference>
<organism evidence="4 5">
    <name type="scientific">Thermasporomyces composti</name>
    <dbReference type="NCBI Taxonomy" id="696763"/>
    <lineage>
        <taxon>Bacteria</taxon>
        <taxon>Bacillati</taxon>
        <taxon>Actinomycetota</taxon>
        <taxon>Actinomycetes</taxon>
        <taxon>Propionibacteriales</taxon>
        <taxon>Nocardioidaceae</taxon>
        <taxon>Thermasporomyces</taxon>
    </lineage>
</organism>
<feature type="domain" description="Protein-glutamine gamma-glutamyltransferase-like C-terminal" evidence="3">
    <location>
        <begin position="159"/>
        <end position="226"/>
    </location>
</feature>
<dbReference type="AlphaFoldDB" id="A0A3D9V557"/>
<comment type="caution">
    <text evidence="4">The sequence shown here is derived from an EMBL/GenBank/DDBJ whole genome shotgun (WGS) entry which is preliminary data.</text>
</comment>
<feature type="compositionally biased region" description="Pro residues" evidence="1">
    <location>
        <begin position="48"/>
        <end position="64"/>
    </location>
</feature>
<keyword evidence="2" id="KW-0472">Membrane</keyword>
<sequence length="289" mass="30665">MADVERVPRRLRPALVASGLLLLVMAAAMMSGPRATRLPLPEVSRPGQPAPAEPLPAAPTFPTPTPLGPAELGQAPAWLTALVLVVACVVGAALLAGLVILLRLYVRRARGWRTPAQDVTVATGEAPSTTAEEVRAAVAAGLAALADDAEDPRRAVIGCWLRLETAAAAAGHERRPDDTPADLVARLLTSQRVSPQPLDELARLYRYARFAPGDVDEEMRVRARTTLTRIQGELLPREKDVPVRTAGVVGGSSALEAEGTRRGRELEPGEDAPPGDDPRRTEDPEGSVR</sequence>
<keyword evidence="2" id="KW-1133">Transmembrane helix</keyword>
<feature type="compositionally biased region" description="Basic and acidic residues" evidence="1">
    <location>
        <begin position="258"/>
        <end position="267"/>
    </location>
</feature>
<feature type="compositionally biased region" description="Basic and acidic residues" evidence="1">
    <location>
        <begin position="276"/>
        <end position="289"/>
    </location>
</feature>
<accession>A0A3D9V557</accession>
<feature type="region of interest" description="Disordered" evidence="1">
    <location>
        <begin position="38"/>
        <end position="64"/>
    </location>
</feature>
<dbReference type="EMBL" id="QTUC01000001">
    <property type="protein sequence ID" value="REF35833.1"/>
    <property type="molecule type" value="Genomic_DNA"/>
</dbReference>
<feature type="region of interest" description="Disordered" evidence="1">
    <location>
        <begin position="241"/>
        <end position="289"/>
    </location>
</feature>
<keyword evidence="5" id="KW-1185">Reference proteome</keyword>
<evidence type="ECO:0000313" key="4">
    <source>
        <dbReference type="EMBL" id="REF35833.1"/>
    </source>
</evidence>
<evidence type="ECO:0000313" key="5">
    <source>
        <dbReference type="Proteomes" id="UP000256485"/>
    </source>
</evidence>
<evidence type="ECO:0000259" key="3">
    <source>
        <dbReference type="Pfam" id="PF13559"/>
    </source>
</evidence>
<evidence type="ECO:0000256" key="2">
    <source>
        <dbReference type="SAM" id="Phobius"/>
    </source>
</evidence>
<name>A0A3D9V557_THECX</name>
<feature type="transmembrane region" description="Helical" evidence="2">
    <location>
        <begin position="77"/>
        <end position="106"/>
    </location>
</feature>
<keyword evidence="2" id="KW-0812">Transmembrane</keyword>
<dbReference type="InterPro" id="IPR025403">
    <property type="entry name" value="TgpA-like_C"/>
</dbReference>
<reference evidence="4 5" key="1">
    <citation type="submission" date="2018-08" db="EMBL/GenBank/DDBJ databases">
        <title>Sequencing the genomes of 1000 actinobacteria strains.</title>
        <authorList>
            <person name="Klenk H.-P."/>
        </authorList>
    </citation>
    <scope>NUCLEOTIDE SEQUENCE [LARGE SCALE GENOMIC DNA]</scope>
    <source>
        <strain evidence="4 5">DSM 22891</strain>
    </source>
</reference>
<dbReference type="RefSeq" id="WP_211310512.1">
    <property type="nucleotide sequence ID" value="NZ_QTUC01000001.1"/>
</dbReference>
<proteinExistence type="predicted"/>
<protein>
    <submittedName>
        <fullName evidence="4">Uncharacterized protein DUF4129</fullName>
    </submittedName>
</protein>
<gene>
    <name evidence="4" type="ORF">DFJ64_1225</name>
</gene>
<evidence type="ECO:0000256" key="1">
    <source>
        <dbReference type="SAM" id="MobiDB-lite"/>
    </source>
</evidence>